<name>A0A369JVE9_HYPMA</name>
<keyword evidence="3" id="KW-1185">Reference proteome</keyword>
<proteinExistence type="predicted"/>
<dbReference type="InParanoid" id="A0A369JVE9"/>
<keyword evidence="1" id="KW-0732">Signal</keyword>
<reference evidence="2" key="1">
    <citation type="submission" date="2018-04" db="EMBL/GenBank/DDBJ databases">
        <title>Whole genome sequencing of Hypsizygus marmoreus.</title>
        <authorList>
            <person name="Choi I.-G."/>
            <person name="Min B."/>
            <person name="Kim J.-G."/>
            <person name="Kim S."/>
            <person name="Oh Y.-L."/>
            <person name="Kong W.-S."/>
            <person name="Park H."/>
            <person name="Jeong J."/>
            <person name="Song E.-S."/>
        </authorList>
    </citation>
    <scope>NUCLEOTIDE SEQUENCE [LARGE SCALE GENOMIC DNA]</scope>
    <source>
        <strain evidence="2">51987-8</strain>
    </source>
</reference>
<dbReference type="EMBL" id="LUEZ02000044">
    <property type="protein sequence ID" value="RDB24335.1"/>
    <property type="molecule type" value="Genomic_DNA"/>
</dbReference>
<accession>A0A369JVE9</accession>
<dbReference type="Proteomes" id="UP000076154">
    <property type="component" value="Unassembled WGS sequence"/>
</dbReference>
<evidence type="ECO:0000313" key="3">
    <source>
        <dbReference type="Proteomes" id="UP000076154"/>
    </source>
</evidence>
<evidence type="ECO:0000313" key="2">
    <source>
        <dbReference type="EMBL" id="RDB24335.1"/>
    </source>
</evidence>
<protein>
    <submittedName>
        <fullName evidence="2">Uncharacterized protein</fullName>
    </submittedName>
</protein>
<organism evidence="2 3">
    <name type="scientific">Hypsizygus marmoreus</name>
    <name type="common">White beech mushroom</name>
    <name type="synonym">Agaricus marmoreus</name>
    <dbReference type="NCBI Taxonomy" id="39966"/>
    <lineage>
        <taxon>Eukaryota</taxon>
        <taxon>Fungi</taxon>
        <taxon>Dikarya</taxon>
        <taxon>Basidiomycota</taxon>
        <taxon>Agaricomycotina</taxon>
        <taxon>Agaricomycetes</taxon>
        <taxon>Agaricomycetidae</taxon>
        <taxon>Agaricales</taxon>
        <taxon>Tricholomatineae</taxon>
        <taxon>Lyophyllaceae</taxon>
        <taxon>Hypsizygus</taxon>
    </lineage>
</organism>
<evidence type="ECO:0000256" key="1">
    <source>
        <dbReference type="SAM" id="SignalP"/>
    </source>
</evidence>
<sequence>MHPSTVLAFALAFAAAPVLALPIFYEGGVYARNVAGIHERRAVYHETVAGPWGTCSSSAPVESLSGSDCAERGGVGFKKENKDTCLGKAKMKEVSEIGKCFFYKKPGDLV</sequence>
<feature type="chain" id="PRO_5016911140" evidence="1">
    <location>
        <begin position="21"/>
        <end position="110"/>
    </location>
</feature>
<dbReference type="AlphaFoldDB" id="A0A369JVE9"/>
<gene>
    <name evidence="2" type="ORF">Hypma_008461</name>
</gene>
<feature type="signal peptide" evidence="1">
    <location>
        <begin position="1"/>
        <end position="20"/>
    </location>
</feature>
<comment type="caution">
    <text evidence="2">The sequence shown here is derived from an EMBL/GenBank/DDBJ whole genome shotgun (WGS) entry which is preliminary data.</text>
</comment>